<dbReference type="GO" id="GO:0015276">
    <property type="term" value="F:ligand-gated monoatomic ion channel activity"/>
    <property type="evidence" value="ECO:0007669"/>
    <property type="project" value="InterPro"/>
</dbReference>
<comment type="subcellular location">
    <subcellularLocation>
        <location evidence="1">Cell membrane</location>
        <topology evidence="1">Multi-pass membrane protein</topology>
    </subcellularLocation>
</comment>
<dbReference type="SUPFAM" id="SSF53850">
    <property type="entry name" value="Periplasmic binding protein-like II"/>
    <property type="match status" value="1"/>
</dbReference>
<evidence type="ECO:0000256" key="11">
    <source>
        <dbReference type="SAM" id="Phobius"/>
    </source>
</evidence>
<keyword evidence="6 11" id="KW-0472">Membrane</keyword>
<dbReference type="GO" id="GO:0050906">
    <property type="term" value="P:detection of stimulus involved in sensory perception"/>
    <property type="evidence" value="ECO:0007669"/>
    <property type="project" value="UniProtKB-ARBA"/>
</dbReference>
<dbReference type="Gene3D" id="1.10.287.70">
    <property type="match status" value="1"/>
</dbReference>
<reference evidence="13 14" key="1">
    <citation type="submission" date="2015-12" db="EMBL/GenBank/DDBJ databases">
        <title>The genome of Folsomia candida.</title>
        <authorList>
            <person name="Faddeeva A."/>
            <person name="Derks M.F."/>
            <person name="Anvar Y."/>
            <person name="Smit S."/>
            <person name="Van Straalen N."/>
            <person name="Roelofs D."/>
        </authorList>
    </citation>
    <scope>NUCLEOTIDE SEQUENCE [LARGE SCALE GENOMIC DNA]</scope>
    <source>
        <strain evidence="13 14">VU population</strain>
        <tissue evidence="13">Whole body</tissue>
    </source>
</reference>
<evidence type="ECO:0000256" key="9">
    <source>
        <dbReference type="PIRSR" id="PIRSR601508-2"/>
    </source>
</evidence>
<evidence type="ECO:0000256" key="1">
    <source>
        <dbReference type="ARBA" id="ARBA00004651"/>
    </source>
</evidence>
<evidence type="ECO:0000256" key="10">
    <source>
        <dbReference type="PIRSR" id="PIRSR601508-3"/>
    </source>
</evidence>
<name>A0A226DPG5_FOLCA</name>
<sequence>MLIGFWWLFVIVTVTTYSGNLVAFLTFPKIESPVNTVEDLTNFRGVESWGFLAGSVIEDHLMRSSDPQFEILYKKAIKHAAFNKTVLDLVSHHQHAYIDWQIVLATAIRDSLRITGKCEYIVGSESFFEEKIALAVPKKSPYLPVFNKQIGQMSQTGLLKKWKSRYWPGKDRCSRMTISAGNRKVGVGDMQGSFYLLCLGFGVALVVLIIEVIVTRRKKKKMIDTLKILVGGAGKDIKFWKDKQFPFLQ</sequence>
<dbReference type="PANTHER" id="PTHR42643:SF24">
    <property type="entry name" value="IONOTROPIC RECEPTOR 60A"/>
    <property type="match status" value="1"/>
</dbReference>
<dbReference type="InterPro" id="IPR001508">
    <property type="entry name" value="Iono_Glu_rcpt_met"/>
</dbReference>
<proteinExistence type="inferred from homology"/>
<evidence type="ECO:0000256" key="3">
    <source>
        <dbReference type="ARBA" id="ARBA00022475"/>
    </source>
</evidence>
<organism evidence="13 14">
    <name type="scientific">Folsomia candida</name>
    <name type="common">Springtail</name>
    <dbReference type="NCBI Taxonomy" id="158441"/>
    <lineage>
        <taxon>Eukaryota</taxon>
        <taxon>Metazoa</taxon>
        <taxon>Ecdysozoa</taxon>
        <taxon>Arthropoda</taxon>
        <taxon>Hexapoda</taxon>
        <taxon>Collembola</taxon>
        <taxon>Entomobryomorpha</taxon>
        <taxon>Isotomoidea</taxon>
        <taxon>Isotomidae</taxon>
        <taxon>Proisotominae</taxon>
        <taxon>Folsomia</taxon>
    </lineage>
</organism>
<dbReference type="AlphaFoldDB" id="A0A226DPG5"/>
<accession>A0A226DPG5</accession>
<dbReference type="Proteomes" id="UP000198287">
    <property type="component" value="Unassembled WGS sequence"/>
</dbReference>
<evidence type="ECO:0000256" key="2">
    <source>
        <dbReference type="ARBA" id="ARBA00008685"/>
    </source>
</evidence>
<evidence type="ECO:0000256" key="4">
    <source>
        <dbReference type="ARBA" id="ARBA00022692"/>
    </source>
</evidence>
<evidence type="ECO:0000256" key="8">
    <source>
        <dbReference type="ARBA" id="ARBA00023180"/>
    </source>
</evidence>
<keyword evidence="14" id="KW-1185">Reference proteome</keyword>
<feature type="transmembrane region" description="Helical" evidence="11">
    <location>
        <begin position="194"/>
        <end position="214"/>
    </location>
</feature>
<keyword evidence="7 13" id="KW-0675">Receptor</keyword>
<dbReference type="OrthoDB" id="5984008at2759"/>
<dbReference type="STRING" id="158441.A0A226DPG5"/>
<keyword evidence="5 11" id="KW-1133">Transmembrane helix</keyword>
<keyword evidence="3" id="KW-1003">Cell membrane</keyword>
<dbReference type="PRINTS" id="PR00177">
    <property type="entry name" value="NMDARECEPTOR"/>
</dbReference>
<dbReference type="Gene3D" id="3.40.190.10">
    <property type="entry name" value="Periplasmic binding protein-like II"/>
    <property type="match status" value="1"/>
</dbReference>
<comment type="similarity">
    <text evidence="2">Belongs to the glutamate-gated ion channel (TC 1.A.10.1) family.</text>
</comment>
<evidence type="ECO:0000256" key="6">
    <source>
        <dbReference type="ARBA" id="ARBA00023136"/>
    </source>
</evidence>
<dbReference type="Pfam" id="PF00060">
    <property type="entry name" value="Lig_chan"/>
    <property type="match status" value="1"/>
</dbReference>
<keyword evidence="8" id="KW-0325">Glycoprotein</keyword>
<dbReference type="GO" id="GO:0005886">
    <property type="term" value="C:plasma membrane"/>
    <property type="evidence" value="ECO:0007669"/>
    <property type="project" value="UniProtKB-SubCell"/>
</dbReference>
<dbReference type="InterPro" id="IPR052192">
    <property type="entry name" value="Insect_Ionotropic_Sensory_Rcpt"/>
</dbReference>
<dbReference type="EMBL" id="LNIX01000014">
    <property type="protein sequence ID" value="OXA47123.1"/>
    <property type="molecule type" value="Genomic_DNA"/>
</dbReference>
<dbReference type="OMA" id="HFLMTNM"/>
<feature type="site" description="Crucial to convey clamshell closure to channel opening" evidence="9">
    <location>
        <position position="34"/>
    </location>
</feature>
<evidence type="ECO:0000313" key="14">
    <source>
        <dbReference type="Proteomes" id="UP000198287"/>
    </source>
</evidence>
<dbReference type="PANTHER" id="PTHR42643">
    <property type="entry name" value="IONOTROPIC RECEPTOR 20A-RELATED"/>
    <property type="match status" value="1"/>
</dbReference>
<evidence type="ECO:0000313" key="13">
    <source>
        <dbReference type="EMBL" id="OXA47123.1"/>
    </source>
</evidence>
<comment type="caution">
    <text evidence="13">The sequence shown here is derived from an EMBL/GenBank/DDBJ whole genome shotgun (WGS) entry which is preliminary data.</text>
</comment>
<evidence type="ECO:0000256" key="5">
    <source>
        <dbReference type="ARBA" id="ARBA00022989"/>
    </source>
</evidence>
<dbReference type="InterPro" id="IPR001320">
    <property type="entry name" value="Iontro_rcpt_C"/>
</dbReference>
<evidence type="ECO:0000256" key="7">
    <source>
        <dbReference type="ARBA" id="ARBA00023170"/>
    </source>
</evidence>
<keyword evidence="10" id="KW-1015">Disulfide bond</keyword>
<feature type="domain" description="Ionotropic glutamate receptor C-terminal" evidence="12">
    <location>
        <begin position="1"/>
        <end position="201"/>
    </location>
</feature>
<feature type="disulfide bond" evidence="10">
    <location>
        <begin position="118"/>
        <end position="173"/>
    </location>
</feature>
<protein>
    <submittedName>
        <fullName evidence="13">Glutamate receptor 3</fullName>
    </submittedName>
</protein>
<evidence type="ECO:0000259" key="12">
    <source>
        <dbReference type="Pfam" id="PF00060"/>
    </source>
</evidence>
<keyword evidence="4 11" id="KW-0812">Transmembrane</keyword>
<gene>
    <name evidence="13" type="ORF">Fcan01_18395</name>
</gene>
<dbReference type="GO" id="GO:0038023">
    <property type="term" value="F:signaling receptor activity"/>
    <property type="evidence" value="ECO:0007669"/>
    <property type="project" value="InterPro"/>
</dbReference>